<feature type="region of interest" description="Disordered" evidence="1">
    <location>
        <begin position="60"/>
        <end position="92"/>
    </location>
</feature>
<dbReference type="AlphaFoldDB" id="A0ABD3WXK1"/>
<dbReference type="PANTHER" id="PTHR31751">
    <property type="entry name" value="SI:CH211-108C17.2-RELATED-RELATED"/>
    <property type="match status" value="1"/>
</dbReference>
<name>A0ABD3WXK1_SINWO</name>
<proteinExistence type="predicted"/>
<evidence type="ECO:0000256" key="1">
    <source>
        <dbReference type="SAM" id="MobiDB-lite"/>
    </source>
</evidence>
<protein>
    <submittedName>
        <fullName evidence="2">Uncharacterized protein</fullName>
    </submittedName>
</protein>
<accession>A0ABD3WXK1</accession>
<comment type="caution">
    <text evidence="2">The sequence shown here is derived from an EMBL/GenBank/DDBJ whole genome shotgun (WGS) entry which is preliminary data.</text>
</comment>
<dbReference type="Proteomes" id="UP001634394">
    <property type="component" value="Unassembled WGS sequence"/>
</dbReference>
<reference evidence="2 3" key="1">
    <citation type="submission" date="2024-11" db="EMBL/GenBank/DDBJ databases">
        <title>Chromosome-level genome assembly of the freshwater bivalve Anodonta woodiana.</title>
        <authorList>
            <person name="Chen X."/>
        </authorList>
    </citation>
    <scope>NUCLEOTIDE SEQUENCE [LARGE SCALE GENOMIC DNA]</scope>
    <source>
        <strain evidence="2">MN2024</strain>
        <tissue evidence="2">Gills</tissue>
    </source>
</reference>
<sequence>MHFQCSNGCQVNIHVQRRSKGIQCSLDIHTDSDMENKIDTFDEPDTDTNYDIKDECSMIRESDDSSYKSESDSMGSSFNSDTSEKSSEQPSTSLMSERKFIVFEQQLLSLFLTCHYCHGPAKGKVTNTIGTLIIITQECHLCSKSYTWSSQPYIGDMPAGNIILSGAILFAGATPTKVLRVMHHMCIPVIHMSTFMTHQRVLLTPTINKVWKAHQDRVFGELQSLHQPIAIAGDGRCDSPGHSAMFGAYSVLEFNLGKVLDIELVQSNEVNSSYHMEKEGLARAISKLQSHGVEVGTIITDRHVQIQKWVRENMTATHYFDVWHVAKGVKKKLEHIAKEKQCEDVRSWIKSISNHLYWCAASSEPGNGDLSVAKWHSVANHVQNRHTHANCLFPSCLHDCQPEANAHYKWLQSGTKACVKIEEVVLNQRLAKDIKKLSPIHQTSNLESFHSVVNHFAPKMLAFSYIGMRNRLHLAALHFNENANRPQAMTNSGTSRYQISFPKYKKGGYIVKEVKEDCTYKYVEELIAALEEMVKEPEPVDRQIPPPLCSQFQRPDKLNAVQAHKSRFAR</sequence>
<evidence type="ECO:0000313" key="3">
    <source>
        <dbReference type="Proteomes" id="UP001634394"/>
    </source>
</evidence>
<feature type="compositionally biased region" description="Basic and acidic residues" evidence="1">
    <location>
        <begin position="60"/>
        <end position="71"/>
    </location>
</feature>
<keyword evidence="3" id="KW-1185">Reference proteome</keyword>
<organism evidence="2 3">
    <name type="scientific">Sinanodonta woodiana</name>
    <name type="common">Chinese pond mussel</name>
    <name type="synonym">Anodonta woodiana</name>
    <dbReference type="NCBI Taxonomy" id="1069815"/>
    <lineage>
        <taxon>Eukaryota</taxon>
        <taxon>Metazoa</taxon>
        <taxon>Spiralia</taxon>
        <taxon>Lophotrochozoa</taxon>
        <taxon>Mollusca</taxon>
        <taxon>Bivalvia</taxon>
        <taxon>Autobranchia</taxon>
        <taxon>Heteroconchia</taxon>
        <taxon>Palaeoheterodonta</taxon>
        <taxon>Unionida</taxon>
        <taxon>Unionoidea</taxon>
        <taxon>Unionidae</taxon>
        <taxon>Unioninae</taxon>
        <taxon>Sinanodonta</taxon>
    </lineage>
</organism>
<gene>
    <name evidence="2" type="ORF">ACJMK2_031021</name>
</gene>
<dbReference type="EMBL" id="JBJQND010000004">
    <property type="protein sequence ID" value="KAL3878690.1"/>
    <property type="molecule type" value="Genomic_DNA"/>
</dbReference>
<dbReference type="PANTHER" id="PTHR31751:SF44">
    <property type="entry name" value="SI:CH211-211K8.4-RELATED"/>
    <property type="match status" value="1"/>
</dbReference>
<evidence type="ECO:0000313" key="2">
    <source>
        <dbReference type="EMBL" id="KAL3878690.1"/>
    </source>
</evidence>